<dbReference type="EMBL" id="AVOT02029253">
    <property type="protein sequence ID" value="MBW0522008.1"/>
    <property type="molecule type" value="Genomic_DNA"/>
</dbReference>
<dbReference type="AlphaFoldDB" id="A0A9Q3HYU5"/>
<sequence length="131" mass="14754">MEPPTHFIPSTKGKVLCLRKALYGMKQAGCFWWQHLLGVLEHLGFTLCKVNQLLYVFQKGGMIVAIWIHIDNGVVTSNSPTAIVDFQKALCNNFEIKWSDTVRRIVGLECTFGEGEVTIMQSRLTEDIPGK</sequence>
<dbReference type="Pfam" id="PF07727">
    <property type="entry name" value="RVT_2"/>
    <property type="match status" value="1"/>
</dbReference>
<accession>A0A9Q3HYU5</accession>
<organism evidence="2 3">
    <name type="scientific">Austropuccinia psidii MF-1</name>
    <dbReference type="NCBI Taxonomy" id="1389203"/>
    <lineage>
        <taxon>Eukaryota</taxon>
        <taxon>Fungi</taxon>
        <taxon>Dikarya</taxon>
        <taxon>Basidiomycota</taxon>
        <taxon>Pucciniomycotina</taxon>
        <taxon>Pucciniomycetes</taxon>
        <taxon>Pucciniales</taxon>
        <taxon>Sphaerophragmiaceae</taxon>
        <taxon>Austropuccinia</taxon>
    </lineage>
</organism>
<dbReference type="InterPro" id="IPR013103">
    <property type="entry name" value="RVT_2"/>
</dbReference>
<proteinExistence type="predicted"/>
<gene>
    <name evidence="2" type="ORF">O181_061723</name>
</gene>
<dbReference type="OrthoDB" id="3054497at2759"/>
<evidence type="ECO:0000259" key="1">
    <source>
        <dbReference type="Pfam" id="PF07727"/>
    </source>
</evidence>
<feature type="domain" description="Reverse transcriptase Ty1/copia-type" evidence="1">
    <location>
        <begin position="2"/>
        <end position="123"/>
    </location>
</feature>
<name>A0A9Q3HYU5_9BASI</name>
<dbReference type="Proteomes" id="UP000765509">
    <property type="component" value="Unassembled WGS sequence"/>
</dbReference>
<evidence type="ECO:0000313" key="2">
    <source>
        <dbReference type="EMBL" id="MBW0522008.1"/>
    </source>
</evidence>
<comment type="caution">
    <text evidence="2">The sequence shown here is derived from an EMBL/GenBank/DDBJ whole genome shotgun (WGS) entry which is preliminary data.</text>
</comment>
<evidence type="ECO:0000313" key="3">
    <source>
        <dbReference type="Proteomes" id="UP000765509"/>
    </source>
</evidence>
<reference evidence="2" key="1">
    <citation type="submission" date="2021-03" db="EMBL/GenBank/DDBJ databases">
        <title>Draft genome sequence of rust myrtle Austropuccinia psidii MF-1, a brazilian biotype.</title>
        <authorList>
            <person name="Quecine M.C."/>
            <person name="Pachon D.M.R."/>
            <person name="Bonatelli M.L."/>
            <person name="Correr F.H."/>
            <person name="Franceschini L.M."/>
            <person name="Leite T.F."/>
            <person name="Margarido G.R.A."/>
            <person name="Almeida C.A."/>
            <person name="Ferrarezi J.A."/>
            <person name="Labate C.A."/>
        </authorList>
    </citation>
    <scope>NUCLEOTIDE SEQUENCE</scope>
    <source>
        <strain evidence="2">MF-1</strain>
    </source>
</reference>
<protein>
    <recommendedName>
        <fullName evidence="1">Reverse transcriptase Ty1/copia-type domain-containing protein</fullName>
    </recommendedName>
</protein>
<keyword evidence="3" id="KW-1185">Reference proteome</keyword>